<organism evidence="2">
    <name type="scientific">Capitella teleta</name>
    <name type="common">Polychaete worm</name>
    <dbReference type="NCBI Taxonomy" id="283909"/>
    <lineage>
        <taxon>Eukaryota</taxon>
        <taxon>Metazoa</taxon>
        <taxon>Spiralia</taxon>
        <taxon>Lophotrochozoa</taxon>
        <taxon>Annelida</taxon>
        <taxon>Polychaeta</taxon>
        <taxon>Sedentaria</taxon>
        <taxon>Scolecida</taxon>
        <taxon>Capitellidae</taxon>
        <taxon>Capitella</taxon>
    </lineage>
</organism>
<dbReference type="Gene3D" id="2.60.120.260">
    <property type="entry name" value="Galactose-binding domain-like"/>
    <property type="match status" value="1"/>
</dbReference>
<evidence type="ECO:0000313" key="4">
    <source>
        <dbReference type="Proteomes" id="UP000014760"/>
    </source>
</evidence>
<evidence type="ECO:0008006" key="5">
    <source>
        <dbReference type="Google" id="ProtNLM"/>
    </source>
</evidence>
<sequence>METHFVLLGIISMVSINNCKGYCQCPQSYPIFDLRNADANSSMTTWFFATSTPGFDAVSSQYGKSSAIAIGIKYYLYMQRNLPFLGYDDKCWRSDHTILRYIVAIFPTPVCITGIQTWGYPNSNGHVSNYSLGYIPHGSSSGKYQYYASDRVVEGNCDSTSGAYHKLPPKSVWRMIATPEHFTVSPDWRWEVYGCVKRQNGRRCPCMLNEITLLAVDEMLPSVVMRYMRGGLQQLPPLVNALDLDKEAAQPTSLLSDDHHDTCLDPSGPYNAWHTLVRIPSFPGDTPLRIIGRGIKCDSRHVLVTYPQNTRFCK</sequence>
<name>R7UBK5_CAPTE</name>
<dbReference type="SUPFAM" id="SSF49785">
    <property type="entry name" value="Galactose-binding domain-like"/>
    <property type="match status" value="1"/>
</dbReference>
<feature type="signal peptide" evidence="1">
    <location>
        <begin position="1"/>
        <end position="21"/>
    </location>
</feature>
<evidence type="ECO:0000256" key="1">
    <source>
        <dbReference type="SAM" id="SignalP"/>
    </source>
</evidence>
<evidence type="ECO:0000313" key="2">
    <source>
        <dbReference type="EMBL" id="ELU03466.1"/>
    </source>
</evidence>
<proteinExistence type="predicted"/>
<dbReference type="HOGENOM" id="CLU_068330_0_0_1"/>
<reference evidence="2 4" key="2">
    <citation type="journal article" date="2013" name="Nature">
        <title>Insights into bilaterian evolution from three spiralian genomes.</title>
        <authorList>
            <person name="Simakov O."/>
            <person name="Marletaz F."/>
            <person name="Cho S.J."/>
            <person name="Edsinger-Gonzales E."/>
            <person name="Havlak P."/>
            <person name="Hellsten U."/>
            <person name="Kuo D.H."/>
            <person name="Larsson T."/>
            <person name="Lv J."/>
            <person name="Arendt D."/>
            <person name="Savage R."/>
            <person name="Osoegawa K."/>
            <person name="de Jong P."/>
            <person name="Grimwood J."/>
            <person name="Chapman J.A."/>
            <person name="Shapiro H."/>
            <person name="Aerts A."/>
            <person name="Otillar R.P."/>
            <person name="Terry A.Y."/>
            <person name="Boore J.L."/>
            <person name="Grigoriev I.V."/>
            <person name="Lindberg D.R."/>
            <person name="Seaver E.C."/>
            <person name="Weisblat D.A."/>
            <person name="Putnam N.H."/>
            <person name="Rokhsar D.S."/>
        </authorList>
    </citation>
    <scope>NUCLEOTIDE SEQUENCE</scope>
    <source>
        <strain evidence="2 4">I ESC-2004</strain>
    </source>
</reference>
<feature type="chain" id="PRO_5008787855" description="AMOP domain-containing protein" evidence="1">
    <location>
        <begin position="22"/>
        <end position="314"/>
    </location>
</feature>
<reference evidence="4" key="1">
    <citation type="submission" date="2012-12" db="EMBL/GenBank/DDBJ databases">
        <authorList>
            <person name="Hellsten U."/>
            <person name="Grimwood J."/>
            <person name="Chapman J.A."/>
            <person name="Shapiro H."/>
            <person name="Aerts A."/>
            <person name="Otillar R.P."/>
            <person name="Terry A.Y."/>
            <person name="Boore J.L."/>
            <person name="Simakov O."/>
            <person name="Marletaz F."/>
            <person name="Cho S.-J."/>
            <person name="Edsinger-Gonzales E."/>
            <person name="Havlak P."/>
            <person name="Kuo D.-H."/>
            <person name="Larsson T."/>
            <person name="Lv J."/>
            <person name="Arendt D."/>
            <person name="Savage R."/>
            <person name="Osoegawa K."/>
            <person name="de Jong P."/>
            <person name="Lindberg D.R."/>
            <person name="Seaver E.C."/>
            <person name="Weisblat D.A."/>
            <person name="Putnam N.H."/>
            <person name="Grigoriev I.V."/>
            <person name="Rokhsar D.S."/>
        </authorList>
    </citation>
    <scope>NUCLEOTIDE SEQUENCE</scope>
    <source>
        <strain evidence="4">I ESC-2004</strain>
    </source>
</reference>
<keyword evidence="4" id="KW-1185">Reference proteome</keyword>
<dbReference type="EMBL" id="AMQN01024487">
    <property type="status" value="NOT_ANNOTATED_CDS"/>
    <property type="molecule type" value="Genomic_DNA"/>
</dbReference>
<dbReference type="InterPro" id="IPR008979">
    <property type="entry name" value="Galactose-bd-like_sf"/>
</dbReference>
<evidence type="ECO:0000313" key="3">
    <source>
        <dbReference type="EnsemblMetazoa" id="CapteP192364"/>
    </source>
</evidence>
<dbReference type="EnsemblMetazoa" id="CapteT192364">
    <property type="protein sequence ID" value="CapteP192364"/>
    <property type="gene ID" value="CapteG192364"/>
</dbReference>
<gene>
    <name evidence="2" type="ORF">CAPTEDRAFT_192364</name>
</gene>
<keyword evidence="1" id="KW-0732">Signal</keyword>
<reference evidence="3" key="3">
    <citation type="submission" date="2015-06" db="UniProtKB">
        <authorList>
            <consortium name="EnsemblMetazoa"/>
        </authorList>
    </citation>
    <scope>IDENTIFICATION</scope>
</reference>
<dbReference type="EMBL" id="KB303136">
    <property type="protein sequence ID" value="ELU03466.1"/>
    <property type="molecule type" value="Genomic_DNA"/>
</dbReference>
<accession>R7UBK5</accession>
<dbReference type="AlphaFoldDB" id="R7UBK5"/>
<dbReference type="Proteomes" id="UP000014760">
    <property type="component" value="Unassembled WGS sequence"/>
</dbReference>
<protein>
    <recommendedName>
        <fullName evidence="5">AMOP domain-containing protein</fullName>
    </recommendedName>
</protein>